<keyword evidence="5" id="KW-0964">Secreted</keyword>
<evidence type="ECO:0000256" key="3">
    <source>
        <dbReference type="ARBA" id="ARBA00004922"/>
    </source>
</evidence>
<comment type="subcellular location">
    <subcellularLocation>
        <location evidence="1">Lipid droplet</location>
    </subcellularLocation>
    <subcellularLocation>
        <location evidence="2">Secreted</location>
    </subcellularLocation>
</comment>
<gene>
    <name evidence="20" type="ORF">U0070_015045</name>
</gene>
<comment type="function">
    <text evidence="10">Oxidoreductase that plays a key role in early steps of protein N-linked glycosylation by mediating two non-consecutive steps in dolichol biosynthesis. Acts both as a NAD(+)-dependent dehydrogenase and as a NADPH-dependent reductase during the conversion of polyprenol into dolichol. First catalyzes the NAD(+)-dependent dehydrogenation of polyprenol into polyprenal; polyprenal is then reduced into dolichal by SRD5A3. It then catalyzes the NADPH-dependent reduction of dolichal into dolichol. May also acts as a positive regulator of starvation-induced autophagy.</text>
</comment>
<comment type="similarity">
    <text evidence="4 18">Belongs to the short-chain dehydrogenases/reductases (SDR) family.</text>
</comment>
<evidence type="ECO:0000256" key="9">
    <source>
        <dbReference type="ARBA" id="ARBA00023027"/>
    </source>
</evidence>
<evidence type="ECO:0000256" key="14">
    <source>
        <dbReference type="ARBA" id="ARBA00093201"/>
    </source>
</evidence>
<dbReference type="SUPFAM" id="SSF51735">
    <property type="entry name" value="NAD(P)-binding Rossmann-fold domains"/>
    <property type="match status" value="1"/>
</dbReference>
<keyword evidence="21" id="KW-1185">Reference proteome</keyword>
<evidence type="ECO:0000256" key="12">
    <source>
        <dbReference type="ARBA" id="ARBA00082366"/>
    </source>
</evidence>
<evidence type="ECO:0000256" key="19">
    <source>
        <dbReference type="SAM" id="Phobius"/>
    </source>
</evidence>
<organism evidence="20 21">
    <name type="scientific">Myodes glareolus</name>
    <name type="common">Bank vole</name>
    <name type="synonym">Clethrionomys glareolus</name>
    <dbReference type="NCBI Taxonomy" id="447135"/>
    <lineage>
        <taxon>Eukaryota</taxon>
        <taxon>Metazoa</taxon>
        <taxon>Chordata</taxon>
        <taxon>Craniata</taxon>
        <taxon>Vertebrata</taxon>
        <taxon>Euteleostomi</taxon>
        <taxon>Mammalia</taxon>
        <taxon>Eutheria</taxon>
        <taxon>Euarchontoglires</taxon>
        <taxon>Glires</taxon>
        <taxon>Rodentia</taxon>
        <taxon>Myomorpha</taxon>
        <taxon>Muroidea</taxon>
        <taxon>Cricetidae</taxon>
        <taxon>Arvicolinae</taxon>
        <taxon>Myodes</taxon>
    </lineage>
</organism>
<dbReference type="GO" id="GO:0010508">
    <property type="term" value="P:positive regulation of autophagy"/>
    <property type="evidence" value="ECO:0007669"/>
    <property type="project" value="TreeGrafter"/>
</dbReference>
<evidence type="ECO:0000256" key="6">
    <source>
        <dbReference type="ARBA" id="ARBA00022677"/>
    </source>
</evidence>
<keyword evidence="6" id="KW-0551">Lipid droplet</keyword>
<dbReference type="InterPro" id="IPR036291">
    <property type="entry name" value="NAD(P)-bd_dom_sf"/>
</dbReference>
<evidence type="ECO:0000313" key="20">
    <source>
        <dbReference type="EMBL" id="KAK7806999.1"/>
    </source>
</evidence>
<dbReference type="PANTHER" id="PTHR24320">
    <property type="entry name" value="RETINOL DEHYDROGENASE"/>
    <property type="match status" value="1"/>
</dbReference>
<comment type="catalytic activity">
    <reaction evidence="14">
        <text>a di-trans,poly-cis-polyprenol + NAD(+) = a di-trans,poly-cis-polyprenal + NADH + H(+)</text>
        <dbReference type="Rhea" id="RHEA:80719"/>
        <dbReference type="Rhea" id="RHEA-COMP:19496"/>
        <dbReference type="Rhea" id="RHEA-COMP:19536"/>
        <dbReference type="ChEBI" id="CHEBI:15378"/>
        <dbReference type="ChEBI" id="CHEBI:57540"/>
        <dbReference type="ChEBI" id="CHEBI:57945"/>
        <dbReference type="ChEBI" id="CHEBI:67132"/>
        <dbReference type="ChEBI" id="CHEBI:231623"/>
        <dbReference type="EC" id="1.1.1.441"/>
    </reaction>
    <physiologicalReaction direction="left-to-right" evidence="14">
        <dbReference type="Rhea" id="RHEA:80720"/>
    </physiologicalReaction>
</comment>
<sequence length="335" mass="36360">MLTLRALRAAVLVYAVGAAVLLAQLLRRLRGGFREPALPAQPDRVAIVTGGTDGIGLATARRLARLGMRVVIAGNNTAKANDVVSRIREETKNEKVHFLFCDLASLRSVRKFARDFLSRGFPLHVLVNNAGVMMVPPGRTEDGFERHFGVNFLGHFLLTHLLLDALTSAGSPGQRSRVVTVASATHYVGELDPADPQDRKSPYSAHAAYARSKLALVLFSQRLQRLLAARGHPVTANLVDPGVVDTELFRHVWCGTRAVQRALGWLLFKTPDEGAWTSVYAAAAPELEGVGGRYLYNEAETEPLGLARDVELQARLWAESCRLAGIPDGMGVGVE</sequence>
<dbReference type="AlphaFoldDB" id="A0AAW0HY72"/>
<feature type="transmembrane region" description="Helical" evidence="19">
    <location>
        <begin position="6"/>
        <end position="26"/>
    </location>
</feature>
<dbReference type="Gene3D" id="3.40.50.720">
    <property type="entry name" value="NAD(P)-binding Rossmann-like Domain"/>
    <property type="match status" value="1"/>
</dbReference>
<evidence type="ECO:0000313" key="21">
    <source>
        <dbReference type="Proteomes" id="UP001488838"/>
    </source>
</evidence>
<evidence type="ECO:0000256" key="10">
    <source>
        <dbReference type="ARBA" id="ARBA00057816"/>
    </source>
</evidence>
<dbReference type="GO" id="GO:0005576">
    <property type="term" value="C:extracellular region"/>
    <property type="evidence" value="ECO:0007669"/>
    <property type="project" value="UniProtKB-SubCell"/>
</dbReference>
<comment type="catalytic activity">
    <reaction evidence="16">
        <text>a di-trans,poly-cis-polyprenol + NADP(+) = a di-trans,poly-cis-polyprenal + NADPH + H(+)</text>
        <dbReference type="Rhea" id="RHEA:80723"/>
        <dbReference type="Rhea" id="RHEA-COMP:19496"/>
        <dbReference type="Rhea" id="RHEA-COMP:19536"/>
        <dbReference type="ChEBI" id="CHEBI:15378"/>
        <dbReference type="ChEBI" id="CHEBI:57783"/>
        <dbReference type="ChEBI" id="CHEBI:58349"/>
        <dbReference type="ChEBI" id="CHEBI:67132"/>
        <dbReference type="ChEBI" id="CHEBI:231623"/>
        <dbReference type="EC" id="1.1.1.441"/>
    </reaction>
    <physiologicalReaction direction="left-to-right" evidence="16">
        <dbReference type="Rhea" id="RHEA:80724"/>
    </physiologicalReaction>
</comment>
<dbReference type="CDD" id="cd05327">
    <property type="entry name" value="retinol-DH_like_SDR_c_like"/>
    <property type="match status" value="1"/>
</dbReference>
<keyword evidence="19" id="KW-0472">Membrane</keyword>
<evidence type="ECO:0000256" key="8">
    <source>
        <dbReference type="ARBA" id="ARBA00023002"/>
    </source>
</evidence>
<comment type="catalytic activity">
    <reaction evidence="15">
        <text>a di-trans,poly-cis-dolichol + NADP(+) = a di-trans,poly-cis-dolichal + NADPH + H(+)</text>
        <dbReference type="Rhea" id="RHEA:80731"/>
        <dbReference type="Rhea" id="RHEA-COMP:19495"/>
        <dbReference type="Rhea" id="RHEA-COMP:19537"/>
        <dbReference type="ChEBI" id="CHEBI:15378"/>
        <dbReference type="ChEBI" id="CHEBI:16091"/>
        <dbReference type="ChEBI" id="CHEBI:57783"/>
        <dbReference type="ChEBI" id="CHEBI:58349"/>
        <dbReference type="ChEBI" id="CHEBI:231637"/>
        <dbReference type="EC" id="1.1.1.441"/>
    </reaction>
    <physiologicalReaction direction="right-to-left" evidence="15">
        <dbReference type="Rhea" id="RHEA:80733"/>
    </physiologicalReaction>
</comment>
<keyword evidence="7" id="KW-0521">NADP</keyword>
<keyword evidence="19" id="KW-0812">Transmembrane</keyword>
<evidence type="ECO:0000256" key="1">
    <source>
        <dbReference type="ARBA" id="ARBA00004502"/>
    </source>
</evidence>
<comment type="caution">
    <text evidence="20">The sequence shown here is derived from an EMBL/GenBank/DDBJ whole genome shotgun (WGS) entry which is preliminary data.</text>
</comment>
<name>A0AAW0HY72_MYOGA</name>
<accession>A0AAW0HY72</accession>
<dbReference type="EC" id="1.1.1.441" evidence="17"/>
<evidence type="ECO:0000256" key="7">
    <source>
        <dbReference type="ARBA" id="ARBA00022857"/>
    </source>
</evidence>
<dbReference type="PRINTS" id="PR00080">
    <property type="entry name" value="SDRFAMILY"/>
</dbReference>
<keyword evidence="19" id="KW-1133">Transmembrane helix</keyword>
<evidence type="ECO:0000256" key="15">
    <source>
        <dbReference type="ARBA" id="ARBA00093233"/>
    </source>
</evidence>
<dbReference type="Proteomes" id="UP001488838">
    <property type="component" value="Unassembled WGS sequence"/>
</dbReference>
<keyword evidence="8" id="KW-0560">Oxidoreductase</keyword>
<reference evidence="20 21" key="1">
    <citation type="journal article" date="2023" name="bioRxiv">
        <title>Conserved and derived expression patterns and positive selection on dental genes reveal complex evolutionary context of ever-growing rodent molars.</title>
        <authorList>
            <person name="Calamari Z.T."/>
            <person name="Song A."/>
            <person name="Cohen E."/>
            <person name="Akter M."/>
            <person name="Roy R.D."/>
            <person name="Hallikas O."/>
            <person name="Christensen M.M."/>
            <person name="Li P."/>
            <person name="Marangoni P."/>
            <person name="Jernvall J."/>
            <person name="Klein O.D."/>
        </authorList>
    </citation>
    <scope>NUCLEOTIDE SEQUENCE [LARGE SCALE GENOMIC DNA]</scope>
    <source>
        <strain evidence="20">V071</strain>
    </source>
</reference>
<evidence type="ECO:0000256" key="4">
    <source>
        <dbReference type="ARBA" id="ARBA00006484"/>
    </source>
</evidence>
<evidence type="ECO:0000256" key="5">
    <source>
        <dbReference type="ARBA" id="ARBA00022525"/>
    </source>
</evidence>
<evidence type="ECO:0000256" key="2">
    <source>
        <dbReference type="ARBA" id="ARBA00004613"/>
    </source>
</evidence>
<dbReference type="GO" id="GO:0016491">
    <property type="term" value="F:oxidoreductase activity"/>
    <property type="evidence" value="ECO:0007669"/>
    <property type="project" value="UniProtKB-KW"/>
</dbReference>
<dbReference type="InterPro" id="IPR002347">
    <property type="entry name" value="SDR_fam"/>
</dbReference>
<dbReference type="PRINTS" id="PR00081">
    <property type="entry name" value="GDHRDH"/>
</dbReference>
<comment type="pathway">
    <text evidence="3">Protein modification; protein glycosylation.</text>
</comment>
<protein>
    <recommendedName>
        <fullName evidence="11">Polyprenol dehydrogenase</fullName>
        <ecNumber evidence="17">1.1.1.441</ecNumber>
    </recommendedName>
    <alternativeName>
        <fullName evidence="12">Dolichal reductase</fullName>
    </alternativeName>
</protein>
<dbReference type="EMBL" id="JBBHLL010000284">
    <property type="protein sequence ID" value="KAK7806999.1"/>
    <property type="molecule type" value="Genomic_DNA"/>
</dbReference>
<evidence type="ECO:0000256" key="13">
    <source>
        <dbReference type="ARBA" id="ARBA00093184"/>
    </source>
</evidence>
<evidence type="ECO:0000256" key="16">
    <source>
        <dbReference type="ARBA" id="ARBA00093253"/>
    </source>
</evidence>
<evidence type="ECO:0000256" key="18">
    <source>
        <dbReference type="RuleBase" id="RU000363"/>
    </source>
</evidence>
<evidence type="ECO:0000256" key="11">
    <source>
        <dbReference type="ARBA" id="ARBA00074632"/>
    </source>
</evidence>
<keyword evidence="9" id="KW-0520">NAD</keyword>
<proteinExistence type="inferred from homology"/>
<evidence type="ECO:0000256" key="17">
    <source>
        <dbReference type="ARBA" id="ARBA00093592"/>
    </source>
</evidence>
<comment type="catalytic activity">
    <reaction evidence="13">
        <text>a di-trans,poly-cis-dolichol + NAD(+) = a di-trans,poly-cis-dolichal + NADH + H(+)</text>
        <dbReference type="Rhea" id="RHEA:80735"/>
        <dbReference type="Rhea" id="RHEA-COMP:19495"/>
        <dbReference type="Rhea" id="RHEA-COMP:19537"/>
        <dbReference type="ChEBI" id="CHEBI:15378"/>
        <dbReference type="ChEBI" id="CHEBI:16091"/>
        <dbReference type="ChEBI" id="CHEBI:57540"/>
        <dbReference type="ChEBI" id="CHEBI:57945"/>
        <dbReference type="ChEBI" id="CHEBI:231637"/>
        <dbReference type="EC" id="1.1.1.441"/>
    </reaction>
    <physiologicalReaction direction="right-to-left" evidence="13">
        <dbReference type="Rhea" id="RHEA:80737"/>
    </physiologicalReaction>
</comment>
<dbReference type="Pfam" id="PF00106">
    <property type="entry name" value="adh_short"/>
    <property type="match status" value="1"/>
</dbReference>
<dbReference type="FunFam" id="3.40.50.720:FF:000490">
    <property type="entry name" value="Dehydrogenase/reductase SDR family member on chromosome X"/>
    <property type="match status" value="1"/>
</dbReference>
<dbReference type="GO" id="GO:0005811">
    <property type="term" value="C:lipid droplet"/>
    <property type="evidence" value="ECO:0007669"/>
    <property type="project" value="UniProtKB-SubCell"/>
</dbReference>
<dbReference type="PANTHER" id="PTHR24320:SF264">
    <property type="entry name" value="DEHYDROGENASE_REDUCTASE SDR FAMILY MEMBER ON CHROMOSOME X"/>
    <property type="match status" value="1"/>
</dbReference>